<dbReference type="PANTHER" id="PTHR47354">
    <property type="entry name" value="NADH OXIDOREDUCTASE HCR"/>
    <property type="match status" value="1"/>
</dbReference>
<dbReference type="InterPro" id="IPR050415">
    <property type="entry name" value="MRET"/>
</dbReference>
<evidence type="ECO:0000259" key="9">
    <source>
        <dbReference type="PROSITE" id="PS51085"/>
    </source>
</evidence>
<feature type="domain" description="FAD-binding FR-type" evidence="10">
    <location>
        <begin position="5"/>
        <end position="100"/>
    </location>
</feature>
<dbReference type="CDD" id="cd06214">
    <property type="entry name" value="PA_degradation_oxidoreductase_like"/>
    <property type="match status" value="1"/>
</dbReference>
<comment type="caution">
    <text evidence="11">The sequence shown here is derived from an EMBL/GenBank/DDBJ whole genome shotgun (WGS) entry which is preliminary data.</text>
</comment>
<dbReference type="Pfam" id="PF00111">
    <property type="entry name" value="Fer2"/>
    <property type="match status" value="1"/>
</dbReference>
<dbReference type="Pfam" id="PF00970">
    <property type="entry name" value="FAD_binding_6"/>
    <property type="match status" value="1"/>
</dbReference>
<dbReference type="Gene3D" id="3.40.50.80">
    <property type="entry name" value="Nucleotide-binding domain of ferredoxin-NADP reductase (FNR) module"/>
    <property type="match status" value="1"/>
</dbReference>
<dbReference type="InterPro" id="IPR001433">
    <property type="entry name" value="OxRdtase_FAD/NAD-bd"/>
</dbReference>
<dbReference type="InterPro" id="IPR008333">
    <property type="entry name" value="Cbr1-like_FAD-bd_dom"/>
</dbReference>
<keyword evidence="2" id="KW-0285">Flavoprotein</keyword>
<dbReference type="Proteomes" id="UP001601303">
    <property type="component" value="Unassembled WGS sequence"/>
</dbReference>
<dbReference type="PROSITE" id="PS51384">
    <property type="entry name" value="FAD_FR"/>
    <property type="match status" value="1"/>
</dbReference>
<sequence length="342" mass="36763">MGRDHGFHPVRITRIIQETPDTRTYVLDAPFPYRAGQFVTIKACGTLRSYSMSSSPETDAELMTTVKRVPGGLVSNWMHDHLAPGDVLETTLPAGVFCLREGGEAGSAHEFAAPVVAFCGGSGITPVLSLAKSALAGTGRPVRVLSANRDAGAVIFGSALGELTQRYPGRFEVRHHLDDWEGFVTADQVREFAGGDTDADFYLCGPAPFMELVENALLAHGVASERIFVERFAQATDPPPANTPEEDTPEQEGTLTLLLSGKRHTLAQRSGETFLESARRAGLTPPFSCEAGNCATCIAQVTEGEAKMRVNNALDEDEIAEGWVLTCQGEPTTPHVTVVYED</sequence>
<dbReference type="InterPro" id="IPR001041">
    <property type="entry name" value="2Fe-2S_ferredoxin-type"/>
</dbReference>
<dbReference type="InterPro" id="IPR006058">
    <property type="entry name" value="2Fe2S_fd_BS"/>
</dbReference>
<evidence type="ECO:0000256" key="8">
    <source>
        <dbReference type="ARBA" id="ARBA00023014"/>
    </source>
</evidence>
<feature type="domain" description="2Fe-2S ferredoxin-type" evidence="9">
    <location>
        <begin position="253"/>
        <end position="342"/>
    </location>
</feature>
<dbReference type="PROSITE" id="PS51085">
    <property type="entry name" value="2FE2S_FER_2"/>
    <property type="match status" value="1"/>
</dbReference>
<evidence type="ECO:0000256" key="2">
    <source>
        <dbReference type="ARBA" id="ARBA00022630"/>
    </source>
</evidence>
<evidence type="ECO:0000256" key="3">
    <source>
        <dbReference type="ARBA" id="ARBA00022714"/>
    </source>
</evidence>
<organism evidence="11 12">
    <name type="scientific">Streptomyces hokutonensis</name>
    <dbReference type="NCBI Taxonomy" id="1306990"/>
    <lineage>
        <taxon>Bacteria</taxon>
        <taxon>Bacillati</taxon>
        <taxon>Actinomycetota</taxon>
        <taxon>Actinomycetes</taxon>
        <taxon>Kitasatosporales</taxon>
        <taxon>Streptomycetaceae</taxon>
        <taxon>Streptomyces</taxon>
    </lineage>
</organism>
<evidence type="ECO:0000313" key="11">
    <source>
        <dbReference type="EMBL" id="MFE9604997.1"/>
    </source>
</evidence>
<dbReference type="InterPro" id="IPR039261">
    <property type="entry name" value="FNR_nucleotide-bd"/>
</dbReference>
<dbReference type="PROSITE" id="PS00197">
    <property type="entry name" value="2FE2S_FER_1"/>
    <property type="match status" value="1"/>
</dbReference>
<dbReference type="CDD" id="cd00207">
    <property type="entry name" value="fer2"/>
    <property type="match status" value="1"/>
</dbReference>
<dbReference type="InterPro" id="IPR012675">
    <property type="entry name" value="Beta-grasp_dom_sf"/>
</dbReference>
<reference evidence="11 12" key="1">
    <citation type="submission" date="2024-10" db="EMBL/GenBank/DDBJ databases">
        <title>The Natural Products Discovery Center: Release of the First 8490 Sequenced Strains for Exploring Actinobacteria Biosynthetic Diversity.</title>
        <authorList>
            <person name="Kalkreuter E."/>
            <person name="Kautsar S.A."/>
            <person name="Yang D."/>
            <person name="Bader C.D."/>
            <person name="Teijaro C.N."/>
            <person name="Fluegel L."/>
            <person name="Davis C.M."/>
            <person name="Simpson J.R."/>
            <person name="Lauterbach L."/>
            <person name="Steele A.D."/>
            <person name="Gui C."/>
            <person name="Meng S."/>
            <person name="Li G."/>
            <person name="Viehrig K."/>
            <person name="Ye F."/>
            <person name="Su P."/>
            <person name="Kiefer A.F."/>
            <person name="Nichols A."/>
            <person name="Cepeda A.J."/>
            <person name="Yan W."/>
            <person name="Fan B."/>
            <person name="Jiang Y."/>
            <person name="Adhikari A."/>
            <person name="Zheng C.-J."/>
            <person name="Schuster L."/>
            <person name="Cowan T.M."/>
            <person name="Smanski M.J."/>
            <person name="Chevrette M.G."/>
            <person name="De Carvalho L.P.S."/>
            <person name="Shen B."/>
        </authorList>
    </citation>
    <scope>NUCLEOTIDE SEQUENCE [LARGE SCALE GENOMIC DNA]</scope>
    <source>
        <strain evidence="11 12">NPDC006488</strain>
    </source>
</reference>
<dbReference type="RefSeq" id="WP_388113837.1">
    <property type="nucleotide sequence ID" value="NZ_JBIAHM010000018.1"/>
</dbReference>
<dbReference type="SUPFAM" id="SSF54292">
    <property type="entry name" value="2Fe-2S ferredoxin-like"/>
    <property type="match status" value="1"/>
</dbReference>
<dbReference type="PRINTS" id="PR00410">
    <property type="entry name" value="PHEHYDRXLASE"/>
</dbReference>
<keyword evidence="4" id="KW-0479">Metal-binding</keyword>
<evidence type="ECO:0000313" key="12">
    <source>
        <dbReference type="Proteomes" id="UP001601303"/>
    </source>
</evidence>
<dbReference type="SUPFAM" id="SSF63380">
    <property type="entry name" value="Riboflavin synthase domain-like"/>
    <property type="match status" value="1"/>
</dbReference>
<proteinExistence type="predicted"/>
<dbReference type="PANTHER" id="PTHR47354:SF8">
    <property type="entry name" value="1,2-PHENYLACETYL-COA EPOXIDASE, SUBUNIT E"/>
    <property type="match status" value="1"/>
</dbReference>
<dbReference type="InterPro" id="IPR036010">
    <property type="entry name" value="2Fe-2S_ferredoxin-like_sf"/>
</dbReference>
<evidence type="ECO:0000256" key="1">
    <source>
        <dbReference type="ARBA" id="ARBA00001974"/>
    </source>
</evidence>
<dbReference type="Gene3D" id="2.40.30.10">
    <property type="entry name" value="Translation factors"/>
    <property type="match status" value="1"/>
</dbReference>
<dbReference type="Gene3D" id="3.10.20.30">
    <property type="match status" value="1"/>
</dbReference>
<evidence type="ECO:0000256" key="6">
    <source>
        <dbReference type="ARBA" id="ARBA00023002"/>
    </source>
</evidence>
<keyword evidence="5" id="KW-0274">FAD</keyword>
<name>A0ABW6MFU9_9ACTN</name>
<protein>
    <submittedName>
        <fullName evidence="11">2Fe-2S iron-sulfur cluster-binding protein</fullName>
    </submittedName>
</protein>
<dbReference type="EMBL" id="JBIAHM010000018">
    <property type="protein sequence ID" value="MFE9604997.1"/>
    <property type="molecule type" value="Genomic_DNA"/>
</dbReference>
<gene>
    <name evidence="11" type="ORF">ACFYNQ_41445</name>
</gene>
<dbReference type="InterPro" id="IPR017927">
    <property type="entry name" value="FAD-bd_FR_type"/>
</dbReference>
<evidence type="ECO:0000259" key="10">
    <source>
        <dbReference type="PROSITE" id="PS51384"/>
    </source>
</evidence>
<keyword evidence="8" id="KW-0411">Iron-sulfur</keyword>
<accession>A0ABW6MFU9</accession>
<keyword evidence="12" id="KW-1185">Reference proteome</keyword>
<evidence type="ECO:0000256" key="5">
    <source>
        <dbReference type="ARBA" id="ARBA00022827"/>
    </source>
</evidence>
<dbReference type="Pfam" id="PF00175">
    <property type="entry name" value="NAD_binding_1"/>
    <property type="match status" value="1"/>
</dbReference>
<keyword evidence="6" id="KW-0560">Oxidoreductase</keyword>
<evidence type="ECO:0000256" key="4">
    <source>
        <dbReference type="ARBA" id="ARBA00022723"/>
    </source>
</evidence>
<keyword evidence="3" id="KW-0001">2Fe-2S</keyword>
<dbReference type="SUPFAM" id="SSF52343">
    <property type="entry name" value="Ferredoxin reductase-like, C-terminal NADP-linked domain"/>
    <property type="match status" value="1"/>
</dbReference>
<dbReference type="InterPro" id="IPR017938">
    <property type="entry name" value="Riboflavin_synthase-like_b-brl"/>
</dbReference>
<keyword evidence="7" id="KW-0408">Iron</keyword>
<evidence type="ECO:0000256" key="7">
    <source>
        <dbReference type="ARBA" id="ARBA00023004"/>
    </source>
</evidence>
<comment type="cofactor">
    <cofactor evidence="1">
        <name>FAD</name>
        <dbReference type="ChEBI" id="CHEBI:57692"/>
    </cofactor>
</comment>